<feature type="domain" description="Exonuclease VII large subunit C-terminal" evidence="1">
    <location>
        <begin position="34"/>
        <end position="253"/>
    </location>
</feature>
<evidence type="ECO:0000313" key="2">
    <source>
        <dbReference type="EMBL" id="SVC12219.1"/>
    </source>
</evidence>
<feature type="non-terminal residue" evidence="2">
    <location>
        <position position="1"/>
    </location>
</feature>
<dbReference type="EMBL" id="UINC01074733">
    <property type="protein sequence ID" value="SVC12219.1"/>
    <property type="molecule type" value="Genomic_DNA"/>
</dbReference>
<dbReference type="NCBIfam" id="TIGR00237">
    <property type="entry name" value="xseA"/>
    <property type="match status" value="1"/>
</dbReference>
<dbReference type="InterPro" id="IPR003753">
    <property type="entry name" value="Exonuc_VII_L"/>
</dbReference>
<accession>A0A382JKJ4</accession>
<dbReference type="Pfam" id="PF02601">
    <property type="entry name" value="Exonuc_VII_L"/>
    <property type="match status" value="1"/>
</dbReference>
<dbReference type="InterPro" id="IPR020579">
    <property type="entry name" value="Exonuc_VII_lsu_C"/>
</dbReference>
<dbReference type="PANTHER" id="PTHR30008">
    <property type="entry name" value="EXODEOXYRIBONUCLEASE 7 LARGE SUBUNIT"/>
    <property type="match status" value="1"/>
</dbReference>
<dbReference type="GO" id="GO:0009318">
    <property type="term" value="C:exodeoxyribonuclease VII complex"/>
    <property type="evidence" value="ECO:0007669"/>
    <property type="project" value="InterPro"/>
</dbReference>
<proteinExistence type="predicted"/>
<protein>
    <recommendedName>
        <fullName evidence="1">Exonuclease VII large subunit C-terminal domain-containing protein</fullName>
    </recommendedName>
</protein>
<dbReference type="GO" id="GO:0006308">
    <property type="term" value="P:DNA catabolic process"/>
    <property type="evidence" value="ECO:0007669"/>
    <property type="project" value="InterPro"/>
</dbReference>
<reference evidence="2" key="1">
    <citation type="submission" date="2018-05" db="EMBL/GenBank/DDBJ databases">
        <authorList>
            <person name="Lanie J.A."/>
            <person name="Ng W.-L."/>
            <person name="Kazmierczak K.M."/>
            <person name="Andrzejewski T.M."/>
            <person name="Davidsen T.M."/>
            <person name="Wayne K.J."/>
            <person name="Tettelin H."/>
            <person name="Glass J.I."/>
            <person name="Rusch D."/>
            <person name="Podicherti R."/>
            <person name="Tsui H.-C.T."/>
            <person name="Winkler M.E."/>
        </authorList>
    </citation>
    <scope>NUCLEOTIDE SEQUENCE</scope>
</reference>
<dbReference type="AlphaFoldDB" id="A0A382JKJ4"/>
<dbReference type="PANTHER" id="PTHR30008:SF0">
    <property type="entry name" value="EXODEOXYRIBONUCLEASE 7 LARGE SUBUNIT"/>
    <property type="match status" value="1"/>
</dbReference>
<evidence type="ECO:0000259" key="1">
    <source>
        <dbReference type="Pfam" id="PF02601"/>
    </source>
</evidence>
<dbReference type="GO" id="GO:0008855">
    <property type="term" value="F:exodeoxyribonuclease VII activity"/>
    <property type="evidence" value="ECO:0007669"/>
    <property type="project" value="InterPro"/>
</dbReference>
<name>A0A382JKJ4_9ZZZZ</name>
<sequence length="310" mass="35432">GNLQLKVRSVKKHGLGDISIEIDRLRQRLEHEGLFDIDRKRDIPLFPQTICVITSENSSAWEDIKKVITMRYPLVKLILIPTLMQGENCIEDVCNSIDIANKDSLSDIILLSRGGGSEEDLMPFNSEEIVRFIFASKIPIVTGIGHEDDNTLSDYVADKRGLTPTGAAQMITPDINDLKIDINRFSLNIQKSFKYYLEFKIPEIEKVKIRLHNIFPRKIEILIRNTDQIEFMLNDKLSNYINTTINNLEVIKHSLSVFNITEMSKKGYALVENNKKKIIKSINQVEMGEKLKILLSDGILSSKVENKMKE</sequence>
<gene>
    <name evidence="2" type="ORF">METZ01_LOCUS265073</name>
</gene>
<organism evidence="2">
    <name type="scientific">marine metagenome</name>
    <dbReference type="NCBI Taxonomy" id="408172"/>
    <lineage>
        <taxon>unclassified sequences</taxon>
        <taxon>metagenomes</taxon>
        <taxon>ecological metagenomes</taxon>
    </lineage>
</organism>